<name>X7E6Y1_9GAMM</name>
<dbReference type="PANTHER" id="PTHR12203:SF35">
    <property type="entry name" value="PROTEIN O-GLUCOSYLTRANSFERASE 1"/>
    <property type="match status" value="1"/>
</dbReference>
<dbReference type="OrthoDB" id="767964at2"/>
<dbReference type="AlphaFoldDB" id="X7E6Y1"/>
<evidence type="ECO:0000259" key="2">
    <source>
        <dbReference type="SMART" id="SM00672"/>
    </source>
</evidence>
<evidence type="ECO:0000313" key="3">
    <source>
        <dbReference type="EMBL" id="ETX10916.1"/>
    </source>
</evidence>
<accession>X7E6Y1</accession>
<dbReference type="Proteomes" id="UP000054058">
    <property type="component" value="Unassembled WGS sequence"/>
</dbReference>
<protein>
    <recommendedName>
        <fullName evidence="2">Glycosyl transferase CAP10 domain-containing protein</fullName>
    </recommendedName>
</protein>
<organism evidence="3 4">
    <name type="scientific">Marinomonas ushuaiensis DSM 15871</name>
    <dbReference type="NCBI Taxonomy" id="1122207"/>
    <lineage>
        <taxon>Bacteria</taxon>
        <taxon>Pseudomonadati</taxon>
        <taxon>Pseudomonadota</taxon>
        <taxon>Gammaproteobacteria</taxon>
        <taxon>Oceanospirillales</taxon>
        <taxon>Oceanospirillaceae</taxon>
        <taxon>Marinomonas</taxon>
    </lineage>
</organism>
<evidence type="ECO:0000256" key="1">
    <source>
        <dbReference type="ARBA" id="ARBA00022679"/>
    </source>
</evidence>
<dbReference type="InterPro" id="IPR051091">
    <property type="entry name" value="O-Glucosyltr/Glycosyltrsf_90"/>
</dbReference>
<dbReference type="STRING" id="1122207.MUS1_13130"/>
<dbReference type="GO" id="GO:0016740">
    <property type="term" value="F:transferase activity"/>
    <property type="evidence" value="ECO:0007669"/>
    <property type="project" value="UniProtKB-KW"/>
</dbReference>
<dbReference type="PATRIC" id="fig|1122207.3.peg.1764"/>
<evidence type="ECO:0000313" key="4">
    <source>
        <dbReference type="Proteomes" id="UP000054058"/>
    </source>
</evidence>
<dbReference type="SMART" id="SM00672">
    <property type="entry name" value="CAP10"/>
    <property type="match status" value="1"/>
</dbReference>
<keyword evidence="4" id="KW-1185">Reference proteome</keyword>
<proteinExistence type="predicted"/>
<dbReference type="EMBL" id="JAMB01000006">
    <property type="protein sequence ID" value="ETX10916.1"/>
    <property type="molecule type" value="Genomic_DNA"/>
</dbReference>
<dbReference type="eggNOG" id="ENOG502Z7XI">
    <property type="taxonomic scope" value="Bacteria"/>
</dbReference>
<dbReference type="InterPro" id="IPR006598">
    <property type="entry name" value="CAP10"/>
</dbReference>
<comment type="caution">
    <text evidence="3">The sequence shown here is derived from an EMBL/GenBank/DDBJ whole genome shotgun (WGS) entry which is preliminary data.</text>
</comment>
<feature type="domain" description="Glycosyl transferase CAP10" evidence="2">
    <location>
        <begin position="83"/>
        <end position="307"/>
    </location>
</feature>
<reference evidence="3 4" key="1">
    <citation type="submission" date="2014-01" db="EMBL/GenBank/DDBJ databases">
        <title>Marinomonas ushuaiensis DSM 15871 Genome Sequencing.</title>
        <authorList>
            <person name="Lai Q."/>
            <person name="Shao Z.S."/>
        </authorList>
    </citation>
    <scope>NUCLEOTIDE SEQUENCE [LARGE SCALE GENOMIC DNA]</scope>
    <source>
        <strain evidence="3 4">DSM 15871</strain>
    </source>
</reference>
<keyword evidence="1" id="KW-0808">Transferase</keyword>
<dbReference type="Pfam" id="PF05686">
    <property type="entry name" value="Glyco_transf_90"/>
    <property type="match status" value="1"/>
</dbReference>
<gene>
    <name evidence="3" type="ORF">MUS1_13130</name>
</gene>
<dbReference type="PANTHER" id="PTHR12203">
    <property type="entry name" value="KDEL LYS-ASP-GLU-LEU CONTAINING - RELATED"/>
    <property type="match status" value="1"/>
</dbReference>
<sequence length="317" mass="38085">MRFRKHKSSKFRFYLNGIMNKFLPDFIFKIIYKRLFIRFEDEKEYIEGRVDYYFRVKTSFSLSSEVASIKDINPREYPSAYYFDMLQFCRFFPNARFDYLFGDITHVPDTPSFLKSRPISEDNQNSVLLKLNKVRHFNFINDSLDYEDKKDMIVWRGKSFVTHHRFEVCGKYFDSPQCNIGLSNPAKKTYEKHLTRGRLTIDEQLKYKFILSMEGNDVATNLKWIMSSNSLCFMRKPRFETWFMEGRLIPDVHYVELKDDFSDLLEKVDFYIENPNLAKNIINNAHDYVEQFFDEDRELLISLLVMKKYLELSGQVD</sequence>